<organism evidence="2 3">
    <name type="scientific">Halomonas citrativorans</name>
    <dbReference type="NCBI Taxonomy" id="2742612"/>
    <lineage>
        <taxon>Bacteria</taxon>
        <taxon>Pseudomonadati</taxon>
        <taxon>Pseudomonadota</taxon>
        <taxon>Gammaproteobacteria</taxon>
        <taxon>Oceanospirillales</taxon>
        <taxon>Halomonadaceae</taxon>
        <taxon>Halomonas</taxon>
    </lineage>
</organism>
<dbReference type="Gene3D" id="3.40.190.150">
    <property type="entry name" value="Bordetella uptake gene, domain 1"/>
    <property type="match status" value="1"/>
</dbReference>
<dbReference type="SUPFAM" id="SSF53850">
    <property type="entry name" value="Periplasmic binding protein-like II"/>
    <property type="match status" value="1"/>
</dbReference>
<dbReference type="PIRSF" id="PIRSF017082">
    <property type="entry name" value="YflP"/>
    <property type="match status" value="1"/>
</dbReference>
<reference evidence="2 3" key="1">
    <citation type="submission" date="2017-02" db="EMBL/GenBank/DDBJ databases">
        <authorList>
            <person name="Dridi B."/>
        </authorList>
    </citation>
    <scope>NUCLEOTIDE SEQUENCE [LARGE SCALE GENOMIC DNA]</scope>
    <source>
        <strain evidence="2 3">JB380</strain>
    </source>
</reference>
<evidence type="ECO:0000313" key="3">
    <source>
        <dbReference type="Proteomes" id="UP000196331"/>
    </source>
</evidence>
<gene>
    <name evidence="2" type="ORF">CZ787_00615</name>
</gene>
<dbReference type="Pfam" id="PF03401">
    <property type="entry name" value="TctC"/>
    <property type="match status" value="1"/>
</dbReference>
<dbReference type="Proteomes" id="UP000196331">
    <property type="component" value="Unassembled WGS sequence"/>
</dbReference>
<proteinExistence type="inferred from homology"/>
<dbReference type="OrthoDB" id="8970543at2"/>
<name>A0A1R4HNF5_9GAMM</name>
<evidence type="ECO:0000256" key="1">
    <source>
        <dbReference type="ARBA" id="ARBA00006987"/>
    </source>
</evidence>
<dbReference type="EMBL" id="FUKM01000003">
    <property type="protein sequence ID" value="SJN09058.1"/>
    <property type="molecule type" value="Genomic_DNA"/>
</dbReference>
<dbReference type="InterPro" id="IPR042100">
    <property type="entry name" value="Bug_dom1"/>
</dbReference>
<dbReference type="InterPro" id="IPR005064">
    <property type="entry name" value="BUG"/>
</dbReference>
<evidence type="ECO:0000313" key="2">
    <source>
        <dbReference type="EMBL" id="SJN09058.1"/>
    </source>
</evidence>
<dbReference type="PANTHER" id="PTHR42928">
    <property type="entry name" value="TRICARBOXYLATE-BINDING PROTEIN"/>
    <property type="match status" value="1"/>
</dbReference>
<comment type="caution">
    <text evidence="2">The sequence shown here is derived from an EMBL/GenBank/DDBJ whole genome shotgun (WGS) entry which is preliminary data.</text>
</comment>
<dbReference type="Gene3D" id="3.40.190.10">
    <property type="entry name" value="Periplasmic binding protein-like II"/>
    <property type="match status" value="1"/>
</dbReference>
<comment type="similarity">
    <text evidence="1">Belongs to the UPF0065 (bug) family.</text>
</comment>
<sequence>MKYHHHAISLASSIKDDLPKLATGISCLVLSVGLVSTAQADWPDSPIEIVVPFDAGGSADRMARGLAEHMSPRLGVPVSIINRPGGAGALGATYFQQQVANGQTLLVMQASPYLASAIEIGGAPVKWEDFQLLSAQWNDYGIVAVHNDSPYQDLESLVEAMREPGEVSSGIIVGNGGHLQTLVMMDALDIEHDNVRFVTYSGGAPLRSALAGNQIDFEILAAEAALSISDEVRALAVVNDQPSDNWDAPLFNDVMTSLGSDALPLIGGNVTGLMAHASLQEEYPERYQRLMLAYQNTLESDEFQTWATQAGIGADWVSPEESQALVDEAYRVVQQYAPLLQ</sequence>
<protein>
    <submittedName>
        <fullName evidence="2">Exported protein</fullName>
    </submittedName>
</protein>
<dbReference type="CDD" id="cd07012">
    <property type="entry name" value="PBP2_Bug_TTT"/>
    <property type="match status" value="1"/>
</dbReference>
<accession>A0A1R4HNF5</accession>
<dbReference type="RefSeq" id="WP_087105391.1">
    <property type="nucleotide sequence ID" value="NZ_FUKM01000003.1"/>
</dbReference>
<dbReference type="AlphaFoldDB" id="A0A1R4HNF5"/>
<dbReference type="PANTHER" id="PTHR42928:SF5">
    <property type="entry name" value="BLR1237 PROTEIN"/>
    <property type="match status" value="1"/>
</dbReference>